<reference evidence="6" key="1">
    <citation type="submission" date="2016-10" db="EMBL/GenBank/DDBJ databases">
        <authorList>
            <person name="Varghese N."/>
            <person name="Submissions S."/>
        </authorList>
    </citation>
    <scope>NUCLEOTIDE SEQUENCE [LARGE SCALE GENOMIC DNA]</scope>
    <source>
        <strain evidence="6">DSM 18130</strain>
    </source>
</reference>
<dbReference type="EMBL" id="FOJM01000013">
    <property type="protein sequence ID" value="SFA54157.1"/>
    <property type="molecule type" value="Genomic_DNA"/>
</dbReference>
<evidence type="ECO:0000259" key="4">
    <source>
        <dbReference type="PROSITE" id="PS01124"/>
    </source>
</evidence>
<dbReference type="InterPro" id="IPR003313">
    <property type="entry name" value="AraC-bd"/>
</dbReference>
<protein>
    <submittedName>
        <fullName evidence="5">Transcriptional regulator, AraC family</fullName>
    </submittedName>
</protein>
<evidence type="ECO:0000256" key="3">
    <source>
        <dbReference type="ARBA" id="ARBA00023163"/>
    </source>
</evidence>
<keyword evidence="1" id="KW-0805">Transcription regulation</keyword>
<dbReference type="Proteomes" id="UP000198836">
    <property type="component" value="Unassembled WGS sequence"/>
</dbReference>
<dbReference type="SMART" id="SM00342">
    <property type="entry name" value="HTH_ARAC"/>
    <property type="match status" value="1"/>
</dbReference>
<keyword evidence="2" id="KW-0238">DNA-binding</keyword>
<evidence type="ECO:0000256" key="1">
    <source>
        <dbReference type="ARBA" id="ARBA00023015"/>
    </source>
</evidence>
<evidence type="ECO:0000256" key="2">
    <source>
        <dbReference type="ARBA" id="ARBA00023125"/>
    </source>
</evidence>
<accession>A0A1I0TQX2</accession>
<dbReference type="PANTHER" id="PTHR43280">
    <property type="entry name" value="ARAC-FAMILY TRANSCRIPTIONAL REGULATOR"/>
    <property type="match status" value="1"/>
</dbReference>
<keyword evidence="6" id="KW-1185">Reference proteome</keyword>
<dbReference type="Pfam" id="PF02311">
    <property type="entry name" value="AraC_binding"/>
    <property type="match status" value="1"/>
</dbReference>
<feature type="domain" description="HTH araC/xylS-type" evidence="4">
    <location>
        <begin position="220"/>
        <end position="325"/>
    </location>
</feature>
<dbReference type="AlphaFoldDB" id="A0A1I0TQX2"/>
<evidence type="ECO:0000313" key="5">
    <source>
        <dbReference type="EMBL" id="SFA54157.1"/>
    </source>
</evidence>
<dbReference type="InterPro" id="IPR009057">
    <property type="entry name" value="Homeodomain-like_sf"/>
</dbReference>
<dbReference type="Pfam" id="PF12833">
    <property type="entry name" value="HTH_18"/>
    <property type="match status" value="1"/>
</dbReference>
<name>A0A1I0TQX2_9SPHI</name>
<dbReference type="InterPro" id="IPR018060">
    <property type="entry name" value="HTH_AraC"/>
</dbReference>
<organism evidence="5 6">
    <name type="scientific">Pedobacter suwonensis</name>
    <dbReference type="NCBI Taxonomy" id="332999"/>
    <lineage>
        <taxon>Bacteria</taxon>
        <taxon>Pseudomonadati</taxon>
        <taxon>Bacteroidota</taxon>
        <taxon>Sphingobacteriia</taxon>
        <taxon>Sphingobacteriales</taxon>
        <taxon>Sphingobacteriaceae</taxon>
        <taxon>Pedobacter</taxon>
    </lineage>
</organism>
<dbReference type="RefSeq" id="WP_317614806.1">
    <property type="nucleotide sequence ID" value="NZ_FOJM01000013.1"/>
</dbReference>
<gene>
    <name evidence="5" type="ORF">SAMN04488511_11343</name>
</gene>
<keyword evidence="3" id="KW-0804">Transcription</keyword>
<dbReference type="GO" id="GO:0003700">
    <property type="term" value="F:DNA-binding transcription factor activity"/>
    <property type="evidence" value="ECO:0007669"/>
    <property type="project" value="InterPro"/>
</dbReference>
<dbReference type="STRING" id="332999.SAMN04488511_11343"/>
<sequence length="327" mass="37699">MQRKLLTAQVRWAALKVSYKSGSMKNELSNHRFDSLSRLHKALDMPAPMHPLVSLINNAEGTIPLERLPSPHILSFYKISYKMNFQGKFKYGQHYYDFDEGGMFFVSPNQITGQHAPLSDQSGYTLLFHPDLLLGYELARKIKEYGFFSYAIHEALHLSEKEKITIISVFQSIEEELKSRIDNFSQDVVISQIELLLNYSNRFYSRQFITRRAISSDLLQKVEDILQVYFRSANPQKQGLPTVQFLSSQLNVSSSYLSDMLRLHTGQNAQQHIHNHLIEKAKEQLSTTQASISEIAYELGFEHSQSFSKLFKLKTSVSPLDFRRSFS</sequence>
<dbReference type="PROSITE" id="PS01124">
    <property type="entry name" value="HTH_ARAC_FAMILY_2"/>
    <property type="match status" value="1"/>
</dbReference>
<dbReference type="GO" id="GO:0043565">
    <property type="term" value="F:sequence-specific DNA binding"/>
    <property type="evidence" value="ECO:0007669"/>
    <property type="project" value="InterPro"/>
</dbReference>
<dbReference type="Gene3D" id="1.10.10.60">
    <property type="entry name" value="Homeodomain-like"/>
    <property type="match status" value="1"/>
</dbReference>
<dbReference type="PANTHER" id="PTHR43280:SF32">
    <property type="entry name" value="TRANSCRIPTIONAL REGULATORY PROTEIN"/>
    <property type="match status" value="1"/>
</dbReference>
<proteinExistence type="predicted"/>
<dbReference type="SUPFAM" id="SSF46689">
    <property type="entry name" value="Homeodomain-like"/>
    <property type="match status" value="1"/>
</dbReference>
<evidence type="ECO:0000313" key="6">
    <source>
        <dbReference type="Proteomes" id="UP000198836"/>
    </source>
</evidence>